<dbReference type="RefSeq" id="WP_074892250.1">
    <property type="nucleotide sequence ID" value="NZ_FOXO01000073.1"/>
</dbReference>
<protein>
    <submittedName>
        <fullName evidence="2">Flagella basal body rod protein</fullName>
    </submittedName>
</protein>
<organism evidence="2 3">
    <name type="scientific">Butyrivibrio proteoclasticus</name>
    <dbReference type="NCBI Taxonomy" id="43305"/>
    <lineage>
        <taxon>Bacteria</taxon>
        <taxon>Bacillati</taxon>
        <taxon>Bacillota</taxon>
        <taxon>Clostridia</taxon>
        <taxon>Lachnospirales</taxon>
        <taxon>Lachnospiraceae</taxon>
        <taxon>Butyrivibrio</taxon>
    </lineage>
</organism>
<evidence type="ECO:0000313" key="2">
    <source>
        <dbReference type="EMBL" id="SFQ50193.1"/>
    </source>
</evidence>
<dbReference type="Pfam" id="PF00460">
    <property type="entry name" value="Flg_bb_rod"/>
    <property type="match status" value="1"/>
</dbReference>
<dbReference type="InterPro" id="IPR002371">
    <property type="entry name" value="FlgK"/>
</dbReference>
<gene>
    <name evidence="2" type="ORF">SAMN04487928_1734</name>
</gene>
<dbReference type="EMBL" id="FOXO01000073">
    <property type="protein sequence ID" value="SFQ50193.1"/>
    <property type="molecule type" value="Genomic_DNA"/>
</dbReference>
<dbReference type="GO" id="GO:0005198">
    <property type="term" value="F:structural molecule activity"/>
    <property type="evidence" value="ECO:0007669"/>
    <property type="project" value="InterPro"/>
</dbReference>
<keyword evidence="2" id="KW-0282">Flagellum</keyword>
<dbReference type="GO" id="GO:0009424">
    <property type="term" value="C:bacterial-type flagellum hook"/>
    <property type="evidence" value="ECO:0007669"/>
    <property type="project" value="InterPro"/>
</dbReference>
<evidence type="ECO:0000313" key="3">
    <source>
        <dbReference type="Proteomes" id="UP000182624"/>
    </source>
</evidence>
<keyword evidence="3" id="KW-1185">Reference proteome</keyword>
<name>A0A1I5Z121_9FIRM</name>
<dbReference type="PANTHER" id="PTHR30033">
    <property type="entry name" value="FLAGELLAR HOOK-ASSOCIATED PROTEIN 1"/>
    <property type="match status" value="1"/>
</dbReference>
<dbReference type="GO" id="GO:0044780">
    <property type="term" value="P:bacterial-type flagellum assembly"/>
    <property type="evidence" value="ECO:0007669"/>
    <property type="project" value="InterPro"/>
</dbReference>
<reference evidence="3" key="1">
    <citation type="submission" date="2016-10" db="EMBL/GenBank/DDBJ databases">
        <authorList>
            <person name="Varghese N."/>
            <person name="Submissions S."/>
        </authorList>
    </citation>
    <scope>NUCLEOTIDE SEQUENCE [LARGE SCALE GENOMIC DNA]</scope>
    <source>
        <strain evidence="3">P18</strain>
    </source>
</reference>
<evidence type="ECO:0000259" key="1">
    <source>
        <dbReference type="Pfam" id="PF00460"/>
    </source>
</evidence>
<dbReference type="InterPro" id="IPR001444">
    <property type="entry name" value="Flag_bb_rod_N"/>
</dbReference>
<keyword evidence="2" id="KW-0966">Cell projection</keyword>
<proteinExistence type="predicted"/>
<accession>A0A1I5Z121</accession>
<dbReference type="AlphaFoldDB" id="A0A1I5Z121"/>
<keyword evidence="2" id="KW-0969">Cilium</keyword>
<sequence>MALMANLYVGASGLTTSQNALNTTAHNMSNMDTVGFTRQQVTQGTRFYNTLDTRTDRISWTQIGNGVNYNNCQCQFPSLTK</sequence>
<dbReference type="PANTHER" id="PTHR30033:SF1">
    <property type="entry name" value="FLAGELLAR HOOK-ASSOCIATED PROTEIN 1"/>
    <property type="match status" value="1"/>
</dbReference>
<dbReference type="Proteomes" id="UP000182624">
    <property type="component" value="Unassembled WGS sequence"/>
</dbReference>
<feature type="domain" description="Flagellar basal body rod protein N-terminal" evidence="1">
    <location>
        <begin position="7"/>
        <end position="37"/>
    </location>
</feature>